<dbReference type="EMBL" id="KN824318">
    <property type="protein sequence ID" value="KIM24936.1"/>
    <property type="molecule type" value="Genomic_DNA"/>
</dbReference>
<reference evidence="3" key="3">
    <citation type="submission" date="2015-02" db="EMBL/GenBank/DDBJ databases">
        <title>Evolutionary Origins and Diversification of the Mycorrhizal Mutualists.</title>
        <authorList>
            <consortium name="DOE Joint Genome Institute"/>
            <consortium name="Mycorrhizal Genomics Consortium"/>
            <person name="Kohler A."/>
            <person name="Kuo A."/>
            <person name="Nagy L.G."/>
            <person name="Floudas D."/>
            <person name="Copeland A."/>
            <person name="Barry K.W."/>
            <person name="Cichocki N."/>
            <person name="Veneault-Fourrey C."/>
            <person name="LaButti K."/>
            <person name="Lindquist E.A."/>
            <person name="Lipzen A."/>
            <person name="Lundell T."/>
            <person name="Morin E."/>
            <person name="Murat C."/>
            <person name="Riley R."/>
            <person name="Ohm R."/>
            <person name="Sun H."/>
            <person name="Tunlid A."/>
            <person name="Henrissat B."/>
            <person name="Grigoriev I.V."/>
            <person name="Hibbett D.S."/>
            <person name="Martin F."/>
        </authorList>
    </citation>
    <scope>NUCLEOTIDE SEQUENCE</scope>
    <source>
        <strain evidence="3 4">MAFF 305830</strain>
    </source>
</reference>
<accession>A0A0C3B065</accession>
<dbReference type="Proteomes" id="UP000054097">
    <property type="component" value="Unassembled WGS sequence"/>
</dbReference>
<dbReference type="OrthoDB" id="2343366at2759"/>
<name>A0A0C3B065_SERVB</name>
<feature type="region of interest" description="Disordered" evidence="1">
    <location>
        <begin position="1"/>
        <end position="51"/>
    </location>
</feature>
<organism evidence="3 4">
    <name type="scientific">Serendipita vermifera MAFF 305830</name>
    <dbReference type="NCBI Taxonomy" id="933852"/>
    <lineage>
        <taxon>Eukaryota</taxon>
        <taxon>Fungi</taxon>
        <taxon>Dikarya</taxon>
        <taxon>Basidiomycota</taxon>
        <taxon>Agaricomycotina</taxon>
        <taxon>Agaricomycetes</taxon>
        <taxon>Sebacinales</taxon>
        <taxon>Serendipitaceae</taxon>
        <taxon>Serendipita</taxon>
    </lineage>
</organism>
<dbReference type="EMBL" id="KN824346">
    <property type="protein sequence ID" value="KIM22925.1"/>
    <property type="molecule type" value="Genomic_DNA"/>
</dbReference>
<gene>
    <name evidence="3" type="ORF">M408DRAFT_224263</name>
    <name evidence="2" type="ORF">M408DRAFT_277679</name>
</gene>
<reference evidence="3 4" key="1">
    <citation type="submission" date="2014-04" db="EMBL/GenBank/DDBJ databases">
        <authorList>
            <consortium name="DOE Joint Genome Institute"/>
            <person name="Kuo A."/>
            <person name="Zuccaro A."/>
            <person name="Kohler A."/>
            <person name="Nagy L.G."/>
            <person name="Floudas D."/>
            <person name="Copeland A."/>
            <person name="Barry K.W."/>
            <person name="Cichocki N."/>
            <person name="Veneault-Fourrey C."/>
            <person name="LaButti K."/>
            <person name="Lindquist E.A."/>
            <person name="Lipzen A."/>
            <person name="Lundell T."/>
            <person name="Morin E."/>
            <person name="Murat C."/>
            <person name="Sun H."/>
            <person name="Tunlid A."/>
            <person name="Henrissat B."/>
            <person name="Grigoriev I.V."/>
            <person name="Hibbett D.S."/>
            <person name="Martin F."/>
            <person name="Nordberg H.P."/>
            <person name="Cantor M.N."/>
            <person name="Hua S.X."/>
        </authorList>
    </citation>
    <scope>NUCLEOTIDE SEQUENCE [LARGE SCALE GENOMIC DNA]</scope>
    <source>
        <strain evidence="3 4">MAFF 305830</strain>
    </source>
</reference>
<proteinExistence type="predicted"/>
<evidence type="ECO:0000256" key="1">
    <source>
        <dbReference type="SAM" id="MobiDB-lite"/>
    </source>
</evidence>
<evidence type="ECO:0000313" key="2">
    <source>
        <dbReference type="EMBL" id="KIM22925.1"/>
    </source>
</evidence>
<sequence>MDSDIPPDTSKSVTPSQAATPTRPLSRAALATPLQTPAPDPDVVPSPMGIDEPVTSAPSMDLVHQIPGLYRLLDLVQERGSGGMVDKVIISQESIKKFANTIRPGSYKSEIQVDFKGLDQHTIKPRGIYGSASAIVDFLDSIGCMTEETHPWLLRSRDEDSGISCPTLRPGLYLVDPMDSHNDLTYIIFWPEDGTWDDGAISSVSRNRATFMRYLTKLCDQIDCLVSDEHAEKLVWNDDPMQGGIPGDDYSASNDRMFDYTVQITSEEEERAEAEDGFLVSIFKAE</sequence>
<protein>
    <submittedName>
        <fullName evidence="3">Uncharacterized protein</fullName>
    </submittedName>
</protein>
<feature type="compositionally biased region" description="Polar residues" evidence="1">
    <location>
        <begin position="9"/>
        <end position="20"/>
    </location>
</feature>
<keyword evidence="4" id="KW-1185">Reference proteome</keyword>
<evidence type="ECO:0000313" key="4">
    <source>
        <dbReference type="Proteomes" id="UP000054097"/>
    </source>
</evidence>
<evidence type="ECO:0000313" key="3">
    <source>
        <dbReference type="EMBL" id="KIM24936.1"/>
    </source>
</evidence>
<dbReference type="AlphaFoldDB" id="A0A0C3B065"/>
<dbReference type="HOGENOM" id="CLU_084849_0_0_1"/>
<dbReference type="STRING" id="933852.A0A0C3B065"/>
<reference evidence="4" key="2">
    <citation type="submission" date="2015-01" db="EMBL/GenBank/DDBJ databases">
        <title>Evolutionary Origins and Diversification of the Mycorrhizal Mutualists.</title>
        <authorList>
            <consortium name="DOE Joint Genome Institute"/>
            <consortium name="Mycorrhizal Genomics Consortium"/>
            <person name="Kohler A."/>
            <person name="Kuo A."/>
            <person name="Nagy L.G."/>
            <person name="Floudas D."/>
            <person name="Copeland A."/>
            <person name="Barry K.W."/>
            <person name="Cichocki N."/>
            <person name="Veneault-Fourrey C."/>
            <person name="LaButti K."/>
            <person name="Lindquist E.A."/>
            <person name="Lipzen A."/>
            <person name="Lundell T."/>
            <person name="Morin E."/>
            <person name="Murat C."/>
            <person name="Riley R."/>
            <person name="Ohm R."/>
            <person name="Sun H."/>
            <person name="Tunlid A."/>
            <person name="Henrissat B."/>
            <person name="Grigoriev I.V."/>
            <person name="Hibbett D.S."/>
            <person name="Martin F."/>
        </authorList>
    </citation>
    <scope>NUCLEOTIDE SEQUENCE [LARGE SCALE GENOMIC DNA]</scope>
    <source>
        <strain evidence="4">MAFF 305830</strain>
    </source>
</reference>